<protein>
    <submittedName>
        <fullName evidence="7">Protein PIN-LIKES 2</fullName>
    </submittedName>
</protein>
<keyword evidence="8" id="KW-1185">Reference proteome</keyword>
<accession>A0AAE2CIJ4</accession>
<gene>
    <name evidence="7" type="ORF">Salat_1931100</name>
</gene>
<evidence type="ECO:0000256" key="3">
    <source>
        <dbReference type="ARBA" id="ARBA00022989"/>
    </source>
</evidence>
<evidence type="ECO:0000256" key="2">
    <source>
        <dbReference type="ARBA" id="ARBA00022692"/>
    </source>
</evidence>
<proteinExistence type="predicted"/>
<dbReference type="EMBL" id="JACGWO010000007">
    <property type="protein sequence ID" value="KAK4423483.1"/>
    <property type="molecule type" value="Genomic_DNA"/>
</dbReference>
<organism evidence="7 8">
    <name type="scientific">Sesamum alatum</name>
    <dbReference type="NCBI Taxonomy" id="300844"/>
    <lineage>
        <taxon>Eukaryota</taxon>
        <taxon>Viridiplantae</taxon>
        <taxon>Streptophyta</taxon>
        <taxon>Embryophyta</taxon>
        <taxon>Tracheophyta</taxon>
        <taxon>Spermatophyta</taxon>
        <taxon>Magnoliopsida</taxon>
        <taxon>eudicotyledons</taxon>
        <taxon>Gunneridae</taxon>
        <taxon>Pentapetalae</taxon>
        <taxon>asterids</taxon>
        <taxon>lamiids</taxon>
        <taxon>Lamiales</taxon>
        <taxon>Pedaliaceae</taxon>
        <taxon>Sesamum</taxon>
    </lineage>
</organism>
<keyword evidence="4 6" id="KW-0472">Membrane</keyword>
<dbReference type="InterPro" id="IPR039305">
    <property type="entry name" value="PILS2/6"/>
</dbReference>
<evidence type="ECO:0000256" key="5">
    <source>
        <dbReference type="ARBA" id="ARBA00023294"/>
    </source>
</evidence>
<comment type="caution">
    <text evidence="7">The sequence shown here is derived from an EMBL/GenBank/DDBJ whole genome shotgun (WGS) entry which is preliminary data.</text>
</comment>
<dbReference type="GO" id="GO:0080162">
    <property type="term" value="P:endoplasmic reticulum to cytosol auxin transport"/>
    <property type="evidence" value="ECO:0007669"/>
    <property type="project" value="InterPro"/>
</dbReference>
<reference evidence="7" key="2">
    <citation type="journal article" date="2024" name="Plant">
        <title>Genomic evolution and insights into agronomic trait innovations of Sesamum species.</title>
        <authorList>
            <person name="Miao H."/>
            <person name="Wang L."/>
            <person name="Qu L."/>
            <person name="Liu H."/>
            <person name="Sun Y."/>
            <person name="Le M."/>
            <person name="Wang Q."/>
            <person name="Wei S."/>
            <person name="Zheng Y."/>
            <person name="Lin W."/>
            <person name="Duan Y."/>
            <person name="Cao H."/>
            <person name="Xiong S."/>
            <person name="Wang X."/>
            <person name="Wei L."/>
            <person name="Li C."/>
            <person name="Ma Q."/>
            <person name="Ju M."/>
            <person name="Zhao R."/>
            <person name="Li G."/>
            <person name="Mu C."/>
            <person name="Tian Q."/>
            <person name="Mei H."/>
            <person name="Zhang T."/>
            <person name="Gao T."/>
            <person name="Zhang H."/>
        </authorList>
    </citation>
    <scope>NUCLEOTIDE SEQUENCE</scope>
    <source>
        <strain evidence="7">3651</strain>
    </source>
</reference>
<dbReference type="Pfam" id="PF03547">
    <property type="entry name" value="Mem_trans"/>
    <property type="match status" value="1"/>
</dbReference>
<keyword evidence="5" id="KW-0927">Auxin signaling pathway</keyword>
<feature type="transmembrane region" description="Helical" evidence="6">
    <location>
        <begin position="150"/>
        <end position="170"/>
    </location>
</feature>
<sequence length="173" mass="18947">MTAFGNTGNLPIAIVGSVCHDSENLFGPDCKKKGVAYVSFAQWAAVILVYTFVYHMIVEDEAEEDGQQPSDQLCGPLLVEAEWPGVEDKETENCKTPFIATIDILENEQVNENENTLRTVGCIEAPTVVRQMKIIADQTPIQHTLQPPTVAYVLALIVGMVPQIKALVFGDNL</sequence>
<reference evidence="7" key="1">
    <citation type="submission" date="2020-06" db="EMBL/GenBank/DDBJ databases">
        <authorList>
            <person name="Li T."/>
            <person name="Hu X."/>
            <person name="Zhang T."/>
            <person name="Song X."/>
            <person name="Zhang H."/>
            <person name="Dai N."/>
            <person name="Sheng W."/>
            <person name="Hou X."/>
            <person name="Wei L."/>
        </authorList>
    </citation>
    <scope>NUCLEOTIDE SEQUENCE</scope>
    <source>
        <strain evidence="7">3651</strain>
        <tissue evidence="7">Leaf</tissue>
    </source>
</reference>
<dbReference type="GO" id="GO:0016020">
    <property type="term" value="C:membrane"/>
    <property type="evidence" value="ECO:0007669"/>
    <property type="project" value="UniProtKB-SubCell"/>
</dbReference>
<name>A0AAE2CIJ4_9LAMI</name>
<comment type="subcellular location">
    <subcellularLocation>
        <location evidence="1">Membrane</location>
        <topology evidence="1">Multi-pass membrane protein</topology>
    </subcellularLocation>
</comment>
<dbReference type="GO" id="GO:0009734">
    <property type="term" value="P:auxin-activated signaling pathway"/>
    <property type="evidence" value="ECO:0007669"/>
    <property type="project" value="UniProtKB-KW"/>
</dbReference>
<evidence type="ECO:0000313" key="8">
    <source>
        <dbReference type="Proteomes" id="UP001293254"/>
    </source>
</evidence>
<evidence type="ECO:0000256" key="4">
    <source>
        <dbReference type="ARBA" id="ARBA00023136"/>
    </source>
</evidence>
<keyword evidence="2 6" id="KW-0812">Transmembrane</keyword>
<evidence type="ECO:0000256" key="1">
    <source>
        <dbReference type="ARBA" id="ARBA00004141"/>
    </source>
</evidence>
<evidence type="ECO:0000313" key="7">
    <source>
        <dbReference type="EMBL" id="KAK4423483.1"/>
    </source>
</evidence>
<dbReference type="Proteomes" id="UP001293254">
    <property type="component" value="Unassembled WGS sequence"/>
</dbReference>
<dbReference type="PANTHER" id="PTHR31419:SF2">
    <property type="entry name" value="PROTEIN PIN-LIKES 2"/>
    <property type="match status" value="1"/>
</dbReference>
<evidence type="ECO:0000256" key="6">
    <source>
        <dbReference type="SAM" id="Phobius"/>
    </source>
</evidence>
<dbReference type="AlphaFoldDB" id="A0AAE2CIJ4"/>
<dbReference type="InterPro" id="IPR004776">
    <property type="entry name" value="Mem_transp_PIN-like"/>
</dbReference>
<keyword evidence="3 6" id="KW-1133">Transmembrane helix</keyword>
<feature type="transmembrane region" description="Helical" evidence="6">
    <location>
        <begin position="35"/>
        <end position="57"/>
    </location>
</feature>
<dbReference type="PANTHER" id="PTHR31419">
    <property type="entry name" value="PROTEIN PIN-LIKES 2"/>
    <property type="match status" value="1"/>
</dbReference>